<comment type="caution">
    <text evidence="1">The sequence shown here is derived from an EMBL/GenBank/DDBJ whole genome shotgun (WGS) entry which is preliminary data.</text>
</comment>
<proteinExistence type="predicted"/>
<dbReference type="Proteomes" id="UP001597267">
    <property type="component" value="Unassembled WGS sequence"/>
</dbReference>
<evidence type="ECO:0000313" key="1">
    <source>
        <dbReference type="EMBL" id="MFD1671098.1"/>
    </source>
</evidence>
<protein>
    <submittedName>
        <fullName evidence="1">DUF2785 domain-containing protein</fullName>
    </submittedName>
</protein>
<gene>
    <name evidence="1" type="ORF">ACFQ5M_03185</name>
</gene>
<name>A0ABW4J580_9LACO</name>
<dbReference type="InterPro" id="IPR021247">
    <property type="entry name" value="DUF2785"/>
</dbReference>
<evidence type="ECO:0000313" key="2">
    <source>
        <dbReference type="Proteomes" id="UP001597267"/>
    </source>
</evidence>
<accession>A0ABW4J580</accession>
<dbReference type="RefSeq" id="WP_125714311.1">
    <property type="nucleotide sequence ID" value="NZ_JBHTOP010000005.1"/>
</dbReference>
<organism evidence="1 2">
    <name type="scientific">Agrilactobacillus yilanensis</name>
    <dbReference type="NCBI Taxonomy" id="2485997"/>
    <lineage>
        <taxon>Bacteria</taxon>
        <taxon>Bacillati</taxon>
        <taxon>Bacillota</taxon>
        <taxon>Bacilli</taxon>
        <taxon>Lactobacillales</taxon>
        <taxon>Lactobacillaceae</taxon>
        <taxon>Agrilactobacillus</taxon>
    </lineage>
</organism>
<dbReference type="Pfam" id="PF10978">
    <property type="entry name" value="DUF2785"/>
    <property type="match status" value="1"/>
</dbReference>
<dbReference type="EMBL" id="JBHTOP010000005">
    <property type="protein sequence ID" value="MFD1671098.1"/>
    <property type="molecule type" value="Genomic_DNA"/>
</dbReference>
<sequence>MKTTHEVVAQVSQEITETRQAFEAGRIYRNLSIRLERLFNSVPTAPTVTTMALPDDDTAAIAKLDDISATIKESETPKLSDEDLDYLLAHLAATNPKVRDRGAYFIFNDLLHVEAFTEKQMHYIKNTLLSEDFMFYHILEPKNDGIFKRSFSVLTLSALLYVNRTIYHTFSDEEIIAAEDRLATYIVLEKDGRGYVYGKGWAHVYTHLTNNLNEIMSSNLKRGSKLFFLTTVLLGYRRIEDPLVFGEDTRLAMAFSYITGKDSFYADYFLTLLKEWQADILLVRPEESQVFWNRWYNRNRLLQALVLRGDFPENILEYLREIMITY</sequence>
<keyword evidence="2" id="KW-1185">Reference proteome</keyword>
<reference evidence="2" key="1">
    <citation type="journal article" date="2019" name="Int. J. Syst. Evol. Microbiol.">
        <title>The Global Catalogue of Microorganisms (GCM) 10K type strain sequencing project: providing services to taxonomists for standard genome sequencing and annotation.</title>
        <authorList>
            <consortium name="The Broad Institute Genomics Platform"/>
            <consortium name="The Broad Institute Genome Sequencing Center for Infectious Disease"/>
            <person name="Wu L."/>
            <person name="Ma J."/>
        </authorList>
    </citation>
    <scope>NUCLEOTIDE SEQUENCE [LARGE SCALE GENOMIC DNA]</scope>
    <source>
        <strain evidence="2">CCM 8896</strain>
    </source>
</reference>